<evidence type="ECO:0000256" key="1">
    <source>
        <dbReference type="ARBA" id="ARBA00023235"/>
    </source>
</evidence>
<dbReference type="Proteomes" id="UP000295063">
    <property type="component" value="Unassembled WGS sequence"/>
</dbReference>
<feature type="domain" description="4-oxalocrotonate tautomerase-like" evidence="2">
    <location>
        <begin position="2"/>
        <end position="59"/>
    </location>
</feature>
<dbReference type="EMBL" id="SLUI01000006">
    <property type="protein sequence ID" value="TCL37393.1"/>
    <property type="molecule type" value="Genomic_DNA"/>
</dbReference>
<dbReference type="NCBIfam" id="NF041920">
    <property type="entry name" value="DmpI"/>
    <property type="match status" value="1"/>
</dbReference>
<name>A0A4R1Q086_9FIRM</name>
<dbReference type="SUPFAM" id="SSF55331">
    <property type="entry name" value="Tautomerase/MIF"/>
    <property type="match status" value="1"/>
</dbReference>
<keyword evidence="1" id="KW-0413">Isomerase</keyword>
<organism evidence="3 4">
    <name type="scientific">Anaerospora hongkongensis</name>
    <dbReference type="NCBI Taxonomy" id="244830"/>
    <lineage>
        <taxon>Bacteria</taxon>
        <taxon>Bacillati</taxon>
        <taxon>Bacillota</taxon>
        <taxon>Negativicutes</taxon>
        <taxon>Selenomonadales</taxon>
        <taxon>Sporomusaceae</taxon>
        <taxon>Anaerospora</taxon>
    </lineage>
</organism>
<evidence type="ECO:0000313" key="3">
    <source>
        <dbReference type="EMBL" id="TCL37393.1"/>
    </source>
</evidence>
<dbReference type="GO" id="GO:0016853">
    <property type="term" value="F:isomerase activity"/>
    <property type="evidence" value="ECO:0007669"/>
    <property type="project" value="UniProtKB-KW"/>
</dbReference>
<dbReference type="Gene3D" id="3.30.429.10">
    <property type="entry name" value="Macrophage Migration Inhibitory Factor"/>
    <property type="match status" value="1"/>
</dbReference>
<dbReference type="RefSeq" id="WP_132079906.1">
    <property type="nucleotide sequence ID" value="NZ_DALZLR010000001.1"/>
</dbReference>
<evidence type="ECO:0000259" key="2">
    <source>
        <dbReference type="Pfam" id="PF01361"/>
    </source>
</evidence>
<gene>
    <name evidence="3" type="ORF">EV210_106262</name>
</gene>
<accession>A0A4R1Q086</accession>
<protein>
    <submittedName>
        <fullName evidence="3">4-oxalocrotonate tautomerase</fullName>
    </submittedName>
</protein>
<dbReference type="OrthoDB" id="9804803at2"/>
<dbReference type="Pfam" id="PF01361">
    <property type="entry name" value="Tautomerase"/>
    <property type="match status" value="1"/>
</dbReference>
<dbReference type="InterPro" id="IPR004370">
    <property type="entry name" value="4-OT-like_dom"/>
</dbReference>
<reference evidence="3 4" key="1">
    <citation type="submission" date="2019-03" db="EMBL/GenBank/DDBJ databases">
        <title>Genomic Encyclopedia of Type Strains, Phase IV (KMG-IV): sequencing the most valuable type-strain genomes for metagenomic binning, comparative biology and taxonomic classification.</title>
        <authorList>
            <person name="Goeker M."/>
        </authorList>
    </citation>
    <scope>NUCLEOTIDE SEQUENCE [LARGE SCALE GENOMIC DNA]</scope>
    <source>
        <strain evidence="3 4">DSM 15969</strain>
    </source>
</reference>
<comment type="caution">
    <text evidence="3">The sequence shown here is derived from an EMBL/GenBank/DDBJ whole genome shotgun (WGS) entry which is preliminary data.</text>
</comment>
<evidence type="ECO:0000313" key="4">
    <source>
        <dbReference type="Proteomes" id="UP000295063"/>
    </source>
</evidence>
<dbReference type="AlphaFoldDB" id="A0A4R1Q086"/>
<proteinExistence type="predicted"/>
<keyword evidence="4" id="KW-1185">Reference proteome</keyword>
<dbReference type="InterPro" id="IPR014347">
    <property type="entry name" value="Tautomerase/MIF_sf"/>
</dbReference>
<sequence>MPIITIEGPCLSTDQKRQLVRDLTKAARAVIPLPAEAFTVLIKENSHDNVGVGGELLADKIPN</sequence>